<comment type="subcellular location">
    <subcellularLocation>
        <location evidence="1">Nucleus</location>
    </subcellularLocation>
</comment>
<sequence>MLDFENQIFLDLFHEDGLLIMARGLGISRLFGEFLKAYCDPASLVLILNTTPADEAYFSDTLEKNGIAHPPKIVTNEISTTERQNTYLKGGVLFITSRILVVDLLTDRVPVEHVTGIFVYRAHKIIESCQEAFILRLFREKNKTAFIKAFTDNPEAFTSGFSHVERVMKNLFVKKLYLWPRFHASVALPFHKHKVDVIEVHQQMTPAMTACQTALLDLINACINELKRSNPSIDTDEITVENALSKSFELIIRLQLEPIWHQLSFRTRQLVSDLKTLRLVLRHLTQYDCITFYSLHAKERVYGRKKLPQNQPKKKKTEKSKEEDEIEEESDDEDSTPSLEPCPKWETLSEILAEIADEEDTCTEVEDPNSNISEVSESKRDSDDKNNEDVTLKSNNHVLICAEDDSTCNQLREKCTTSTDSTPSLEPCPKWETLSEILAEIADEEDTCTEVEDPSSNISEVTESKRDSDDKSNDDVILKSNNHVLICAEDDSTCNQLREYLCDGGNQLMNRIFKKYLLKRGGNQNQKAHAAIVAKMKENSSNDTDRERETEIDSLTLTQMMRVSKGDNFSTDSSDAKTEKLTTSKDAYYGLINSPMTILHPLHGCSDPHGIARVLDEMQPKYVILYDADMSLVRQLEVFRATRPGKPLRVYFMMYKGSVEEQRYLTTLRKEKEAFEYLIREKATMFIPEEQDGKSDDDPNLARDAGQKSTTSSRQGGADLMHTQKIIVDMREFRSELPSLIHKRGIDIEPVTIEVGDYILTPDICVERKSVSDLIGSLNSGRLYQQALSMSRFYKRPMLLIEFDANKPFSLQVKSSVSGDVSLQDVTSKLAMLTMHFPKLRILWCPSPYATAELFEELKAGKPQPSAETALTVTAASSDAPDWNDKYNHGPQDFVLRMPGINSKNFRSILSQFKNLYEMSQAGLSRLTEVLGSSVHAQQLYDFLHKQSNPETSNKPVEKKTKGKAFVGKGRGFKRKKN</sequence>
<evidence type="ECO:0000256" key="11">
    <source>
        <dbReference type="SAM" id="MobiDB-lite"/>
    </source>
</evidence>
<dbReference type="GO" id="GO:0000110">
    <property type="term" value="C:nucleotide-excision repair factor 1 complex"/>
    <property type="evidence" value="ECO:0007669"/>
    <property type="project" value="TreeGrafter"/>
</dbReference>
<keyword evidence="4 13" id="KW-0255">Endonuclease</keyword>
<name>A0AAV4F126_9GAST</name>
<dbReference type="PANTHER" id="PTHR10150:SF0">
    <property type="entry name" value="DNA REPAIR ENDONUCLEASE XPF"/>
    <property type="match status" value="1"/>
</dbReference>
<dbReference type="InterPro" id="IPR010994">
    <property type="entry name" value="RuvA_2-like"/>
</dbReference>
<dbReference type="Proteomes" id="UP000762676">
    <property type="component" value="Unassembled WGS sequence"/>
</dbReference>
<dbReference type="InterPro" id="IPR011335">
    <property type="entry name" value="Restrct_endonuc-II-like"/>
</dbReference>
<reference evidence="13 14" key="1">
    <citation type="journal article" date="2021" name="Elife">
        <title>Chloroplast acquisition without the gene transfer in kleptoplastic sea slugs, Plakobranchus ocellatus.</title>
        <authorList>
            <person name="Maeda T."/>
            <person name="Takahashi S."/>
            <person name="Yoshida T."/>
            <person name="Shimamura S."/>
            <person name="Takaki Y."/>
            <person name="Nagai Y."/>
            <person name="Toyoda A."/>
            <person name="Suzuki Y."/>
            <person name="Arimoto A."/>
            <person name="Ishii H."/>
            <person name="Satoh N."/>
            <person name="Nishiyama T."/>
            <person name="Hasebe M."/>
            <person name="Maruyama T."/>
            <person name="Minagawa J."/>
            <person name="Obokata J."/>
            <person name="Shigenobu S."/>
        </authorList>
    </citation>
    <scope>NUCLEOTIDE SEQUENCE [LARGE SCALE GENOMIC DNA]</scope>
</reference>
<keyword evidence="5" id="KW-0227">DNA damage</keyword>
<dbReference type="GO" id="GO:1901255">
    <property type="term" value="P:nucleotide-excision repair involved in interstrand cross-link repair"/>
    <property type="evidence" value="ECO:0007669"/>
    <property type="project" value="TreeGrafter"/>
</dbReference>
<dbReference type="GO" id="GO:0003684">
    <property type="term" value="F:damaged DNA binding"/>
    <property type="evidence" value="ECO:0007669"/>
    <property type="project" value="TreeGrafter"/>
</dbReference>
<feature type="region of interest" description="Disordered" evidence="11">
    <location>
        <begin position="947"/>
        <end position="978"/>
    </location>
</feature>
<feature type="compositionally biased region" description="Acidic residues" evidence="11">
    <location>
        <begin position="323"/>
        <end position="335"/>
    </location>
</feature>
<protein>
    <recommendedName>
        <fullName evidence="10">DNA repair endonuclease XPF</fullName>
    </recommendedName>
</protein>
<dbReference type="InterPro" id="IPR006166">
    <property type="entry name" value="ERCC4_domain"/>
</dbReference>
<feature type="domain" description="ERCC4" evidence="12">
    <location>
        <begin position="725"/>
        <end position="805"/>
    </location>
</feature>
<evidence type="ECO:0000256" key="5">
    <source>
        <dbReference type="ARBA" id="ARBA00022763"/>
    </source>
</evidence>
<feature type="region of interest" description="Disordered" evidence="11">
    <location>
        <begin position="688"/>
        <end position="716"/>
    </location>
</feature>
<organism evidence="13 14">
    <name type="scientific">Elysia marginata</name>
    <dbReference type="NCBI Taxonomy" id="1093978"/>
    <lineage>
        <taxon>Eukaryota</taxon>
        <taxon>Metazoa</taxon>
        <taxon>Spiralia</taxon>
        <taxon>Lophotrochozoa</taxon>
        <taxon>Mollusca</taxon>
        <taxon>Gastropoda</taxon>
        <taxon>Heterobranchia</taxon>
        <taxon>Euthyneura</taxon>
        <taxon>Panpulmonata</taxon>
        <taxon>Sacoglossa</taxon>
        <taxon>Placobranchoidea</taxon>
        <taxon>Plakobranchidae</taxon>
        <taxon>Elysia</taxon>
    </lineage>
</organism>
<keyword evidence="3" id="KW-0540">Nuclease</keyword>
<dbReference type="GO" id="GO:0000712">
    <property type="term" value="P:resolution of meiotic recombination intermediates"/>
    <property type="evidence" value="ECO:0007669"/>
    <property type="project" value="TreeGrafter"/>
</dbReference>
<evidence type="ECO:0000259" key="12">
    <source>
        <dbReference type="SMART" id="SM00891"/>
    </source>
</evidence>
<evidence type="ECO:0000256" key="4">
    <source>
        <dbReference type="ARBA" id="ARBA00022759"/>
    </source>
</evidence>
<dbReference type="InterPro" id="IPR047520">
    <property type="entry name" value="XPF_nuclease"/>
</dbReference>
<evidence type="ECO:0000256" key="8">
    <source>
        <dbReference type="ARBA" id="ARBA00023204"/>
    </source>
</evidence>
<evidence type="ECO:0000256" key="6">
    <source>
        <dbReference type="ARBA" id="ARBA00022801"/>
    </source>
</evidence>
<gene>
    <name evidence="13" type="ORF">ElyMa_001970900</name>
</gene>
<dbReference type="SUPFAM" id="SSF52980">
    <property type="entry name" value="Restriction endonuclease-like"/>
    <property type="match status" value="1"/>
</dbReference>
<dbReference type="Gene3D" id="1.10.150.20">
    <property type="entry name" value="5' to 3' exonuclease, C-terminal subdomain"/>
    <property type="match status" value="1"/>
</dbReference>
<feature type="compositionally biased region" description="Basic residues" evidence="11">
    <location>
        <begin position="304"/>
        <end position="318"/>
    </location>
</feature>
<dbReference type="PANTHER" id="PTHR10150">
    <property type="entry name" value="DNA REPAIR ENDONUCLEASE XPF"/>
    <property type="match status" value="1"/>
</dbReference>
<dbReference type="FunFam" id="3.40.50.10130:FF:000002">
    <property type="entry name" value="DNA repair endonuclease XPF"/>
    <property type="match status" value="1"/>
</dbReference>
<feature type="region of interest" description="Disordered" evidence="11">
    <location>
        <begin position="304"/>
        <end position="343"/>
    </location>
</feature>
<evidence type="ECO:0000256" key="10">
    <source>
        <dbReference type="ARBA" id="ARBA00072370"/>
    </source>
</evidence>
<keyword evidence="9" id="KW-0539">Nucleus</keyword>
<keyword evidence="14" id="KW-1185">Reference proteome</keyword>
<dbReference type="GO" id="GO:0000724">
    <property type="term" value="P:double-strand break repair via homologous recombination"/>
    <property type="evidence" value="ECO:0007669"/>
    <property type="project" value="TreeGrafter"/>
</dbReference>
<dbReference type="CDD" id="cd20078">
    <property type="entry name" value="XPF_nuclease_XPF_euk"/>
    <property type="match status" value="1"/>
</dbReference>
<feature type="region of interest" description="Disordered" evidence="11">
    <location>
        <begin position="359"/>
        <end position="391"/>
    </location>
</feature>
<dbReference type="Pfam" id="PF02732">
    <property type="entry name" value="ERCC4"/>
    <property type="match status" value="1"/>
</dbReference>
<dbReference type="GO" id="GO:0000014">
    <property type="term" value="F:single-stranded DNA endodeoxyribonuclease activity"/>
    <property type="evidence" value="ECO:0007669"/>
    <property type="project" value="TreeGrafter"/>
</dbReference>
<feature type="compositionally biased region" description="Basic and acidic residues" evidence="11">
    <location>
        <begin position="691"/>
        <end position="701"/>
    </location>
</feature>
<evidence type="ECO:0000256" key="3">
    <source>
        <dbReference type="ARBA" id="ARBA00022722"/>
    </source>
</evidence>
<evidence type="ECO:0000313" key="14">
    <source>
        <dbReference type="Proteomes" id="UP000762676"/>
    </source>
</evidence>
<dbReference type="Gene3D" id="3.40.50.10130">
    <property type="match status" value="1"/>
</dbReference>
<dbReference type="SMART" id="SM00891">
    <property type="entry name" value="ERCC4"/>
    <property type="match status" value="1"/>
</dbReference>
<comment type="caution">
    <text evidence="13">The sequence shown here is derived from an EMBL/GenBank/DDBJ whole genome shotgun (WGS) entry which is preliminary data.</text>
</comment>
<keyword evidence="6" id="KW-0378">Hydrolase</keyword>
<comment type="similarity">
    <text evidence="2">Belongs to the XPF family.</text>
</comment>
<keyword evidence="7" id="KW-0238">DNA-binding</keyword>
<feature type="compositionally biased region" description="Basic and acidic residues" evidence="11">
    <location>
        <begin position="462"/>
        <end position="474"/>
    </location>
</feature>
<accession>A0AAV4F126</accession>
<dbReference type="GO" id="GO:0003697">
    <property type="term" value="F:single-stranded DNA binding"/>
    <property type="evidence" value="ECO:0007669"/>
    <property type="project" value="TreeGrafter"/>
</dbReference>
<feature type="compositionally biased region" description="Basic and acidic residues" evidence="11">
    <location>
        <begin position="376"/>
        <end position="391"/>
    </location>
</feature>
<evidence type="ECO:0000256" key="1">
    <source>
        <dbReference type="ARBA" id="ARBA00004123"/>
    </source>
</evidence>
<proteinExistence type="inferred from homology"/>
<evidence type="ECO:0000256" key="7">
    <source>
        <dbReference type="ARBA" id="ARBA00023125"/>
    </source>
</evidence>
<evidence type="ECO:0000313" key="13">
    <source>
        <dbReference type="EMBL" id="GFR66460.1"/>
    </source>
</evidence>
<feature type="region of interest" description="Disordered" evidence="11">
    <location>
        <begin position="445"/>
        <end position="474"/>
    </location>
</feature>
<dbReference type="SUPFAM" id="SSF47781">
    <property type="entry name" value="RuvA domain 2-like"/>
    <property type="match status" value="1"/>
</dbReference>
<dbReference type="AlphaFoldDB" id="A0AAV4F126"/>
<keyword evidence="8" id="KW-0234">DNA repair</keyword>
<evidence type="ECO:0000256" key="2">
    <source>
        <dbReference type="ARBA" id="ARBA00010015"/>
    </source>
</evidence>
<dbReference type="EMBL" id="BMAT01004022">
    <property type="protein sequence ID" value="GFR66460.1"/>
    <property type="molecule type" value="Genomic_DNA"/>
</dbReference>
<evidence type="ECO:0000256" key="9">
    <source>
        <dbReference type="ARBA" id="ARBA00023242"/>
    </source>
</evidence>